<evidence type="ECO:0000256" key="1">
    <source>
        <dbReference type="ARBA" id="ARBA00004651"/>
    </source>
</evidence>
<evidence type="ECO:0000256" key="4">
    <source>
        <dbReference type="ARBA" id="ARBA00022692"/>
    </source>
</evidence>
<evidence type="ECO:0000256" key="7">
    <source>
        <dbReference type="SAM" id="Phobius"/>
    </source>
</evidence>
<dbReference type="EMBL" id="VCJR02000003">
    <property type="protein sequence ID" value="NHK28993.1"/>
    <property type="molecule type" value="Genomic_DNA"/>
</dbReference>
<protein>
    <submittedName>
        <fullName evidence="9 10">Acyltransferase</fullName>
    </submittedName>
</protein>
<dbReference type="EMBL" id="BMGZ01000003">
    <property type="protein sequence ID" value="GGI00639.1"/>
    <property type="molecule type" value="Genomic_DNA"/>
</dbReference>
<evidence type="ECO:0000313" key="12">
    <source>
        <dbReference type="Proteomes" id="UP000818603"/>
    </source>
</evidence>
<dbReference type="Proteomes" id="UP000818603">
    <property type="component" value="Unassembled WGS sequence"/>
</dbReference>
<dbReference type="AlphaFoldDB" id="A0A8J3A3M5"/>
<dbReference type="PANTHER" id="PTHR40074:SF4">
    <property type="entry name" value="INNER MEMBRANE PROTEIN YCFT"/>
    <property type="match status" value="1"/>
</dbReference>
<name>A0A8J3A3M5_9PROT</name>
<dbReference type="RefSeq" id="WP_155141590.1">
    <property type="nucleotide sequence ID" value="NZ_BMGZ01000003.1"/>
</dbReference>
<feature type="transmembrane region" description="Helical" evidence="7">
    <location>
        <begin position="233"/>
        <end position="257"/>
    </location>
</feature>
<evidence type="ECO:0000313" key="9">
    <source>
        <dbReference type="EMBL" id="GGI00639.1"/>
    </source>
</evidence>
<evidence type="ECO:0000256" key="6">
    <source>
        <dbReference type="ARBA" id="ARBA00023136"/>
    </source>
</evidence>
<dbReference type="GO" id="GO:0009246">
    <property type="term" value="P:enterobacterial common antigen biosynthetic process"/>
    <property type="evidence" value="ECO:0007669"/>
    <property type="project" value="TreeGrafter"/>
</dbReference>
<evidence type="ECO:0000313" key="10">
    <source>
        <dbReference type="EMBL" id="NHK28993.1"/>
    </source>
</evidence>
<keyword evidence="3" id="KW-1003">Cell membrane</keyword>
<gene>
    <name evidence="10" type="ORF">FF098_013805</name>
    <name evidence="9" type="ORF">GCM10011355_29410</name>
</gene>
<keyword evidence="12" id="KW-1185">Reference proteome</keyword>
<evidence type="ECO:0000313" key="11">
    <source>
        <dbReference type="Proteomes" id="UP000621856"/>
    </source>
</evidence>
<dbReference type="GO" id="GO:0005886">
    <property type="term" value="C:plasma membrane"/>
    <property type="evidence" value="ECO:0007669"/>
    <property type="project" value="UniProtKB-SubCell"/>
</dbReference>
<feature type="transmembrane region" description="Helical" evidence="7">
    <location>
        <begin position="178"/>
        <end position="195"/>
    </location>
</feature>
<comment type="subcellular location">
    <subcellularLocation>
        <location evidence="1">Cell membrane</location>
        <topology evidence="1">Multi-pass membrane protein</topology>
    </subcellularLocation>
</comment>
<feature type="transmembrane region" description="Helical" evidence="7">
    <location>
        <begin position="207"/>
        <end position="227"/>
    </location>
</feature>
<evidence type="ECO:0000259" key="8">
    <source>
        <dbReference type="Pfam" id="PF01757"/>
    </source>
</evidence>
<feature type="transmembrane region" description="Helical" evidence="7">
    <location>
        <begin position="53"/>
        <end position="70"/>
    </location>
</feature>
<reference evidence="9" key="1">
    <citation type="journal article" date="2014" name="Int. J. Syst. Evol. Microbiol.">
        <title>Complete genome sequence of Corynebacterium casei LMG S-19264T (=DSM 44701T), isolated from a smear-ripened cheese.</title>
        <authorList>
            <consortium name="US DOE Joint Genome Institute (JGI-PGF)"/>
            <person name="Walter F."/>
            <person name="Albersmeier A."/>
            <person name="Kalinowski J."/>
            <person name="Ruckert C."/>
        </authorList>
    </citation>
    <scope>NUCLEOTIDE SEQUENCE</scope>
    <source>
        <strain evidence="9">CGMCC 1.14984</strain>
    </source>
</reference>
<dbReference type="PANTHER" id="PTHR40074">
    <property type="entry name" value="O-ACETYLTRANSFERASE WECH"/>
    <property type="match status" value="1"/>
</dbReference>
<feature type="transmembrane region" description="Helical" evidence="7">
    <location>
        <begin position="82"/>
        <end position="100"/>
    </location>
</feature>
<comment type="similarity">
    <text evidence="2">Belongs to the acyltransferase 3 family.</text>
</comment>
<dbReference type="GO" id="GO:0016413">
    <property type="term" value="F:O-acetyltransferase activity"/>
    <property type="evidence" value="ECO:0007669"/>
    <property type="project" value="TreeGrafter"/>
</dbReference>
<dbReference type="Proteomes" id="UP000621856">
    <property type="component" value="Unassembled WGS sequence"/>
</dbReference>
<keyword evidence="9" id="KW-0012">Acyltransferase</keyword>
<feature type="transmembrane region" description="Helical" evidence="7">
    <location>
        <begin position="269"/>
        <end position="289"/>
    </location>
</feature>
<feature type="transmembrane region" description="Helical" evidence="7">
    <location>
        <begin position="12"/>
        <end position="33"/>
    </location>
</feature>
<evidence type="ECO:0000256" key="5">
    <source>
        <dbReference type="ARBA" id="ARBA00022989"/>
    </source>
</evidence>
<reference evidence="10 12" key="2">
    <citation type="submission" date="2020-02" db="EMBL/GenBank/DDBJ databases">
        <title>Genome sequence of Parvularcula flava strain NH6-79.</title>
        <authorList>
            <person name="Abdul Karim M.H."/>
            <person name="Lam M.Q."/>
            <person name="Chen S.J."/>
            <person name="Yahya A."/>
            <person name="Shahir S."/>
            <person name="Shamsir M.S."/>
            <person name="Chong C.S."/>
        </authorList>
    </citation>
    <scope>NUCLEOTIDE SEQUENCE [LARGE SCALE GENOMIC DNA]</scope>
    <source>
        <strain evidence="10 12">NH6-79</strain>
    </source>
</reference>
<keyword evidence="5 7" id="KW-1133">Transmembrane helix</keyword>
<comment type="caution">
    <text evidence="9">The sequence shown here is derived from an EMBL/GenBank/DDBJ whole genome shotgun (WGS) entry which is preliminary data.</text>
</comment>
<proteinExistence type="inferred from homology"/>
<organism evidence="9 11">
    <name type="scientific">Aquisalinus luteolus</name>
    <dbReference type="NCBI Taxonomy" id="1566827"/>
    <lineage>
        <taxon>Bacteria</taxon>
        <taxon>Pseudomonadati</taxon>
        <taxon>Pseudomonadota</taxon>
        <taxon>Alphaproteobacteria</taxon>
        <taxon>Parvularculales</taxon>
        <taxon>Parvularculaceae</taxon>
        <taxon>Aquisalinus</taxon>
    </lineage>
</organism>
<feature type="domain" description="Acyltransferase 3" evidence="8">
    <location>
        <begin position="11"/>
        <end position="311"/>
    </location>
</feature>
<dbReference type="Pfam" id="PF01757">
    <property type="entry name" value="Acyl_transf_3"/>
    <property type="match status" value="1"/>
</dbReference>
<accession>A0A8J3A3M5</accession>
<keyword evidence="6 7" id="KW-0472">Membrane</keyword>
<reference evidence="9" key="3">
    <citation type="submission" date="2020-09" db="EMBL/GenBank/DDBJ databases">
        <authorList>
            <person name="Sun Q."/>
            <person name="Zhou Y."/>
        </authorList>
    </citation>
    <scope>NUCLEOTIDE SEQUENCE</scope>
    <source>
        <strain evidence="9">CGMCC 1.14984</strain>
    </source>
</reference>
<feature type="transmembrane region" description="Helical" evidence="7">
    <location>
        <begin position="120"/>
        <end position="139"/>
    </location>
</feature>
<dbReference type="InterPro" id="IPR002656">
    <property type="entry name" value="Acyl_transf_3_dom"/>
</dbReference>
<feature type="transmembrane region" description="Helical" evidence="7">
    <location>
        <begin position="146"/>
        <end position="166"/>
    </location>
</feature>
<keyword evidence="9" id="KW-0808">Transferase</keyword>
<keyword evidence="4 7" id="KW-0812">Transmembrane</keyword>
<sequence length="351" mass="38371">MTAQPSPYRVDWVDYGKGICIILVVMMHSTYGYGAMVGGEGWMHNIIEFAKPIRMPDFFLIAGLFLSRTIHGPLADYIDRKVIHFAYFYILWLAIQNVALESELLLADPLAFAALFAKQLVFPSGSLWFLHQLLVFYVLTRILRKVPAMAVLAAAALLHTLFYAGLIETGWSVTDRIANWYVFFFAGYACAPLVFRFAHIAGTRRLLTLAGLAVWGLINWGFVAAGLGEAPVIALGLGMAGAAAIIAVAALLAELNIGNAIRYAGKHSIVIYLTFFVPMKAAEKALGATGLIPDIGFACLTVLAIAVAVPLLIHAVVKDTPLNFLYRRPSLFTLGRWRRKDGGKARIAPAE</sequence>
<feature type="transmembrane region" description="Helical" evidence="7">
    <location>
        <begin position="295"/>
        <end position="317"/>
    </location>
</feature>
<evidence type="ECO:0000256" key="3">
    <source>
        <dbReference type="ARBA" id="ARBA00022475"/>
    </source>
</evidence>
<evidence type="ECO:0000256" key="2">
    <source>
        <dbReference type="ARBA" id="ARBA00007400"/>
    </source>
</evidence>